<dbReference type="Proteomes" id="UP001597357">
    <property type="component" value="Unassembled WGS sequence"/>
</dbReference>
<name>A0ABW5SDP7_9FLAO</name>
<evidence type="ECO:0008006" key="4">
    <source>
        <dbReference type="Google" id="ProtNLM"/>
    </source>
</evidence>
<dbReference type="EMBL" id="JBHULZ010000026">
    <property type="protein sequence ID" value="MFD2697500.1"/>
    <property type="molecule type" value="Genomic_DNA"/>
</dbReference>
<reference evidence="3" key="1">
    <citation type="journal article" date="2019" name="Int. J. Syst. Evol. Microbiol.">
        <title>The Global Catalogue of Microorganisms (GCM) 10K type strain sequencing project: providing services to taxonomists for standard genome sequencing and annotation.</title>
        <authorList>
            <consortium name="The Broad Institute Genomics Platform"/>
            <consortium name="The Broad Institute Genome Sequencing Center for Infectious Disease"/>
            <person name="Wu L."/>
            <person name="Ma J."/>
        </authorList>
    </citation>
    <scope>NUCLEOTIDE SEQUENCE [LARGE SCALE GENOMIC DNA]</scope>
    <source>
        <strain evidence="3">KCTC 42255</strain>
    </source>
</reference>
<sequence>MSFTNFYIRFSPHYKLYVRQRDQLVFESILQENNIDFFSNIKEQAFLDMGIRYFLLEADRSKIDALLIKHQLIAQIESNNMPDFTTHKKIMKIYLLVALIVVLLMIAVIVFDAIRSQS</sequence>
<keyword evidence="1" id="KW-1133">Transmembrane helix</keyword>
<gene>
    <name evidence="2" type="ORF">ACFSQ0_05815</name>
</gene>
<evidence type="ECO:0000313" key="3">
    <source>
        <dbReference type="Proteomes" id="UP001597357"/>
    </source>
</evidence>
<proteinExistence type="predicted"/>
<organism evidence="2 3">
    <name type="scientific">Mesonia sediminis</name>
    <dbReference type="NCBI Taxonomy" id="1703946"/>
    <lineage>
        <taxon>Bacteria</taxon>
        <taxon>Pseudomonadati</taxon>
        <taxon>Bacteroidota</taxon>
        <taxon>Flavobacteriia</taxon>
        <taxon>Flavobacteriales</taxon>
        <taxon>Flavobacteriaceae</taxon>
        <taxon>Mesonia</taxon>
    </lineage>
</organism>
<comment type="caution">
    <text evidence="2">The sequence shown here is derived from an EMBL/GenBank/DDBJ whole genome shotgun (WGS) entry which is preliminary data.</text>
</comment>
<evidence type="ECO:0000256" key="1">
    <source>
        <dbReference type="SAM" id="Phobius"/>
    </source>
</evidence>
<feature type="transmembrane region" description="Helical" evidence="1">
    <location>
        <begin position="93"/>
        <end position="114"/>
    </location>
</feature>
<keyword evidence="1" id="KW-0472">Membrane</keyword>
<evidence type="ECO:0000313" key="2">
    <source>
        <dbReference type="EMBL" id="MFD2697500.1"/>
    </source>
</evidence>
<keyword evidence="3" id="KW-1185">Reference proteome</keyword>
<protein>
    <recommendedName>
        <fullName evidence="4">DUF2007 domain-containing protein</fullName>
    </recommendedName>
</protein>
<keyword evidence="1" id="KW-0812">Transmembrane</keyword>
<dbReference type="RefSeq" id="WP_379045484.1">
    <property type="nucleotide sequence ID" value="NZ_JBHULZ010000026.1"/>
</dbReference>
<accession>A0ABW5SDP7</accession>